<proteinExistence type="predicted"/>
<dbReference type="SMART" id="SM00324">
    <property type="entry name" value="RhoGAP"/>
    <property type="match status" value="1"/>
</dbReference>
<dbReference type="Proteomes" id="UP000695000">
    <property type="component" value="Unplaced"/>
</dbReference>
<dbReference type="PANTHER" id="PTHR14963:SF7">
    <property type="entry name" value="RHO GTPASE-ACTIVATING PROTEIN 19"/>
    <property type="match status" value="1"/>
</dbReference>
<dbReference type="Gene3D" id="1.10.555.10">
    <property type="entry name" value="Rho GTPase activation protein"/>
    <property type="match status" value="1"/>
</dbReference>
<evidence type="ECO:0000256" key="1">
    <source>
        <dbReference type="ARBA" id="ARBA00022468"/>
    </source>
</evidence>
<protein>
    <submittedName>
        <fullName evidence="5">Rho GTPase-activating protein 19</fullName>
    </submittedName>
</protein>
<dbReference type="Pfam" id="PF00620">
    <property type="entry name" value="RhoGAP"/>
    <property type="match status" value="1"/>
</dbReference>
<sequence>MCTNNEECLAERLRRENYEQFNILVRMHLSFVLDLNTDENDALVDKTKLKKWSVLPFRKSKSRGVMDGAPLTQEGICQVYQLIEFLKKEPNICKEGVFRRTGSLNRQHDLRSLLNQGTTLCLEGGPYSVHDCASVLKGFLAELPEPLLTEAHYPAYCQIAETSVENEERLTGSLQLLFLLLPTENRVLLKDVLDLLHLTASYEGHNKMSADSLATLFTPHLLCPRKLSPENLHLNSQTLSVIVSYMIRNCKELFNIPPKLSVDIKAYLQDRDRKKILSPEKCVNESVTDNFASTVFSFVDHERTAKENQSNPTETALAQLYAHIQCLPESAQKKKLVKQFNKCNGNGTPVVLRSNLPKSRSLGDSIKKHIFQKRLIKSVKKSQLVRQHSSSEELLNSPRSTSQSSIIRSRLFCGNCDSSSENDETAAKKLRKSTENLVQSENEATSDEDAMKRSVSEPDLSSDDVMGVYNTYLTSTPACVPRAPTTMPNAELLVFTPDDQDRKSMSPITRSTQRMSRAMQETMMTPRSRKPVLLMSGTNINNLASEKQQGFSQMEHVSEAEVEDEDASLTSDFREYLHSRSLLTASPTDLSFSSRTDDYSSTNIKDLSSSKMSASLLCCMDGNVPGSSEDKENVYLDEKEPVLKPKQFDENGLPTVYETSF</sequence>
<evidence type="ECO:0000313" key="4">
    <source>
        <dbReference type="Proteomes" id="UP000695000"/>
    </source>
</evidence>
<dbReference type="RefSeq" id="XP_017779598.1">
    <property type="nucleotide sequence ID" value="XM_017924109.1"/>
</dbReference>
<accession>A0ABM1MYE8</accession>
<dbReference type="InterPro" id="IPR008936">
    <property type="entry name" value="Rho_GTPase_activation_prot"/>
</dbReference>
<dbReference type="PANTHER" id="PTHR14963">
    <property type="entry name" value="RHO GTPASE ACTIVATING PROTEIN 18,19-RELATED"/>
    <property type="match status" value="1"/>
</dbReference>
<dbReference type="GeneID" id="108564912"/>
<dbReference type="PROSITE" id="PS50238">
    <property type="entry name" value="RHOGAP"/>
    <property type="match status" value="1"/>
</dbReference>
<keyword evidence="4" id="KW-1185">Reference proteome</keyword>
<feature type="region of interest" description="Disordered" evidence="2">
    <location>
        <begin position="638"/>
        <end position="661"/>
    </location>
</feature>
<reference evidence="5" key="1">
    <citation type="submission" date="2025-08" db="UniProtKB">
        <authorList>
            <consortium name="RefSeq"/>
        </authorList>
    </citation>
    <scope>IDENTIFICATION</scope>
    <source>
        <tissue evidence="5">Whole Larva</tissue>
    </source>
</reference>
<feature type="region of interest" description="Disordered" evidence="2">
    <location>
        <begin position="417"/>
        <end position="462"/>
    </location>
</feature>
<feature type="region of interest" description="Disordered" evidence="2">
    <location>
        <begin position="500"/>
        <end position="525"/>
    </location>
</feature>
<evidence type="ECO:0000256" key="2">
    <source>
        <dbReference type="SAM" id="MobiDB-lite"/>
    </source>
</evidence>
<evidence type="ECO:0000259" key="3">
    <source>
        <dbReference type="PROSITE" id="PS50238"/>
    </source>
</evidence>
<organism evidence="4 5">
    <name type="scientific">Nicrophorus vespilloides</name>
    <name type="common">Boreal carrion beetle</name>
    <dbReference type="NCBI Taxonomy" id="110193"/>
    <lineage>
        <taxon>Eukaryota</taxon>
        <taxon>Metazoa</taxon>
        <taxon>Ecdysozoa</taxon>
        <taxon>Arthropoda</taxon>
        <taxon>Hexapoda</taxon>
        <taxon>Insecta</taxon>
        <taxon>Pterygota</taxon>
        <taxon>Neoptera</taxon>
        <taxon>Endopterygota</taxon>
        <taxon>Coleoptera</taxon>
        <taxon>Polyphaga</taxon>
        <taxon>Staphyliniformia</taxon>
        <taxon>Silphidae</taxon>
        <taxon>Nicrophorinae</taxon>
        <taxon>Nicrophorus</taxon>
    </lineage>
</organism>
<dbReference type="SUPFAM" id="SSF48350">
    <property type="entry name" value="GTPase activation domain, GAP"/>
    <property type="match status" value="1"/>
</dbReference>
<keyword evidence="1" id="KW-0343">GTPase activation</keyword>
<name>A0ABM1MYE8_NICVS</name>
<dbReference type="InterPro" id="IPR000198">
    <property type="entry name" value="RhoGAP_dom"/>
</dbReference>
<feature type="compositionally biased region" description="Basic and acidic residues" evidence="2">
    <location>
        <begin position="638"/>
        <end position="649"/>
    </location>
</feature>
<evidence type="ECO:0000313" key="5">
    <source>
        <dbReference type="RefSeq" id="XP_017779598.1"/>
    </source>
</evidence>
<feature type="domain" description="Rho-GAP" evidence="3">
    <location>
        <begin position="69"/>
        <end position="254"/>
    </location>
</feature>
<feature type="compositionally biased region" description="Polar residues" evidence="2">
    <location>
        <begin position="506"/>
        <end position="515"/>
    </location>
</feature>
<gene>
    <name evidence="5" type="primary">LOC108564912</name>
</gene>